<dbReference type="Pfam" id="PF00005">
    <property type="entry name" value="ABC_tran"/>
    <property type="match status" value="2"/>
</dbReference>
<gene>
    <name evidence="6" type="ORF">SAMN02745753_02577</name>
</gene>
<evidence type="ECO:0000256" key="4">
    <source>
        <dbReference type="SAM" id="MobiDB-lite"/>
    </source>
</evidence>
<evidence type="ECO:0000256" key="2">
    <source>
        <dbReference type="ARBA" id="ARBA00022840"/>
    </source>
</evidence>
<keyword evidence="3" id="KW-0175">Coiled coil</keyword>
<sequence>MSLISVIELSYQAGSKHLFESLSFSIESGDRIGLVGHNGCGKSTLLKLLLGELTLDSGQLHRQRGLKIGLVEQFLSPELEAISAHQVVLDTIPLEEQVIRGYQVDTLLQQLGFDEATLQRPLNTLSGGQKNLVLFARAVILEPELLLLDEPGNHMDGKAMYFLKRYLSLPAVPSFLMISHDRDLLDSVTQRTLWLRDERCYAFNLPYSQAKVALADLDDAARKTREAEEKEIDKLKVGAKRLATWGKVYDNEDLARKAKSMEKRIDKLEVNKTFVTRGSGLSLKVDSEFLKTKQVFIFENETITSPDGRPLFSIADLNFRPGDRIALLGVNGSGKSSCIEHLMAVYQQEIGEQNATRFNPNVRIGYFDQELEQFNVELGIADWIRQNCTASQEEIRRVLIQWGFPYLDHGRRVNVLSGGERARILLLTFLLDQPNLLIMDEPTNHIDLQGKEELESDLTQEGVSLLFTSHDQCFIQNIATRFWWIHDGQLVELHDSDVYFASQGGELGSESRSGQQEAAQSNTSQGESIKIEAMMDDERILERICELEQLLADDLARKAKRQKPAKQKLWQDELDELNQQFERFLNR</sequence>
<keyword evidence="2" id="KW-0067">ATP-binding</keyword>
<dbReference type="InterPro" id="IPR027417">
    <property type="entry name" value="P-loop_NTPase"/>
</dbReference>
<dbReference type="EMBL" id="FQVF01000011">
    <property type="protein sequence ID" value="SHF76017.1"/>
    <property type="molecule type" value="Genomic_DNA"/>
</dbReference>
<feature type="compositionally biased region" description="Polar residues" evidence="4">
    <location>
        <begin position="510"/>
        <end position="527"/>
    </location>
</feature>
<dbReference type="PANTHER" id="PTHR42855:SF2">
    <property type="entry name" value="DRUG RESISTANCE ABC TRANSPORTER,ATP-BINDING PROTEIN"/>
    <property type="match status" value="1"/>
</dbReference>
<dbReference type="InterPro" id="IPR051309">
    <property type="entry name" value="ABCF_ATPase"/>
</dbReference>
<reference evidence="7" key="1">
    <citation type="submission" date="2016-11" db="EMBL/GenBank/DDBJ databases">
        <authorList>
            <person name="Varghese N."/>
            <person name="Submissions S."/>
        </authorList>
    </citation>
    <scope>NUCLEOTIDE SEQUENCE [LARGE SCALE GENOMIC DNA]</scope>
    <source>
        <strain evidence="7">DSM 16579</strain>
    </source>
</reference>
<evidence type="ECO:0000259" key="5">
    <source>
        <dbReference type="PROSITE" id="PS50893"/>
    </source>
</evidence>
<feature type="domain" description="ABC transporter" evidence="5">
    <location>
        <begin position="290"/>
        <end position="512"/>
    </location>
</feature>
<feature type="region of interest" description="Disordered" evidence="4">
    <location>
        <begin position="504"/>
        <end position="528"/>
    </location>
</feature>
<dbReference type="STRING" id="1122206.SAMN02745753_02577"/>
<evidence type="ECO:0000256" key="1">
    <source>
        <dbReference type="ARBA" id="ARBA00022741"/>
    </source>
</evidence>
<keyword evidence="1" id="KW-0547">Nucleotide-binding</keyword>
<dbReference type="InterPro" id="IPR003439">
    <property type="entry name" value="ABC_transporter-like_ATP-bd"/>
</dbReference>
<dbReference type="AlphaFoldDB" id="A0A1M5E9Y7"/>
<dbReference type="GO" id="GO:0016887">
    <property type="term" value="F:ATP hydrolysis activity"/>
    <property type="evidence" value="ECO:0007669"/>
    <property type="project" value="InterPro"/>
</dbReference>
<dbReference type="SMART" id="SM00382">
    <property type="entry name" value="AAA"/>
    <property type="match status" value="2"/>
</dbReference>
<dbReference type="SUPFAM" id="SSF52540">
    <property type="entry name" value="P-loop containing nucleoside triphosphate hydrolases"/>
    <property type="match status" value="2"/>
</dbReference>
<evidence type="ECO:0000313" key="6">
    <source>
        <dbReference type="EMBL" id="SHF76017.1"/>
    </source>
</evidence>
<feature type="coiled-coil region" evidence="3">
    <location>
        <begin position="210"/>
        <end position="271"/>
    </location>
</feature>
<dbReference type="CDD" id="cd03221">
    <property type="entry name" value="ABCF_EF-3"/>
    <property type="match status" value="1"/>
</dbReference>
<organism evidence="6 7">
    <name type="scientific">Marinomonas polaris DSM 16579</name>
    <dbReference type="NCBI Taxonomy" id="1122206"/>
    <lineage>
        <taxon>Bacteria</taxon>
        <taxon>Pseudomonadati</taxon>
        <taxon>Pseudomonadota</taxon>
        <taxon>Gammaproteobacteria</taxon>
        <taxon>Oceanospirillales</taxon>
        <taxon>Oceanospirillaceae</taxon>
        <taxon>Marinomonas</taxon>
    </lineage>
</organism>
<proteinExistence type="predicted"/>
<dbReference type="Proteomes" id="UP000184517">
    <property type="component" value="Unassembled WGS sequence"/>
</dbReference>
<dbReference type="GO" id="GO:0005524">
    <property type="term" value="F:ATP binding"/>
    <property type="evidence" value="ECO:0007669"/>
    <property type="project" value="UniProtKB-KW"/>
</dbReference>
<dbReference type="RefSeq" id="WP_072840098.1">
    <property type="nucleotide sequence ID" value="NZ_FQVF01000011.1"/>
</dbReference>
<protein>
    <submittedName>
        <fullName evidence="6">ATPase components of ABC transporters with duplicated ATPase domains</fullName>
    </submittedName>
</protein>
<dbReference type="InterPro" id="IPR003593">
    <property type="entry name" value="AAA+_ATPase"/>
</dbReference>
<dbReference type="InterPro" id="IPR017871">
    <property type="entry name" value="ABC_transporter-like_CS"/>
</dbReference>
<dbReference type="PANTHER" id="PTHR42855">
    <property type="entry name" value="ABC TRANSPORTER ATP-BINDING SUBUNIT"/>
    <property type="match status" value="1"/>
</dbReference>
<dbReference type="PROSITE" id="PS00211">
    <property type="entry name" value="ABC_TRANSPORTER_1"/>
    <property type="match status" value="2"/>
</dbReference>
<evidence type="ECO:0000256" key="3">
    <source>
        <dbReference type="SAM" id="Coils"/>
    </source>
</evidence>
<dbReference type="PROSITE" id="PS50893">
    <property type="entry name" value="ABC_TRANSPORTER_2"/>
    <property type="match status" value="2"/>
</dbReference>
<dbReference type="Gene3D" id="3.40.50.300">
    <property type="entry name" value="P-loop containing nucleotide triphosphate hydrolases"/>
    <property type="match status" value="2"/>
</dbReference>
<dbReference type="OrthoDB" id="9762051at2"/>
<feature type="domain" description="ABC transporter" evidence="5">
    <location>
        <begin position="4"/>
        <end position="222"/>
    </location>
</feature>
<evidence type="ECO:0000313" key="7">
    <source>
        <dbReference type="Proteomes" id="UP000184517"/>
    </source>
</evidence>
<keyword evidence="7" id="KW-1185">Reference proteome</keyword>
<name>A0A1M5E9Y7_9GAMM</name>
<accession>A0A1M5E9Y7</accession>